<dbReference type="Proteomes" id="UP000094256">
    <property type="component" value="Chromosome"/>
</dbReference>
<evidence type="ECO:0000256" key="8">
    <source>
        <dbReference type="ARBA" id="ARBA00044349"/>
    </source>
</evidence>
<dbReference type="InterPro" id="IPR002347">
    <property type="entry name" value="SDR_fam"/>
</dbReference>
<keyword evidence="2" id="KW-0560">Oxidoreductase</keyword>
<dbReference type="InterPro" id="IPR036291">
    <property type="entry name" value="NAD(P)-bd_dom_sf"/>
</dbReference>
<dbReference type="EC" id="1.1.1.381" evidence="5"/>
<dbReference type="PRINTS" id="PR00081">
    <property type="entry name" value="GDHRDH"/>
</dbReference>
<dbReference type="PRINTS" id="PR00080">
    <property type="entry name" value="SDRFAMILY"/>
</dbReference>
<dbReference type="KEGG" id="span:AWL63_06895"/>
<evidence type="ECO:0000256" key="1">
    <source>
        <dbReference type="ARBA" id="ARBA00006484"/>
    </source>
</evidence>
<dbReference type="GO" id="GO:0035527">
    <property type="term" value="F:3-hydroxypropionate dehydrogenase (NADP+) activity"/>
    <property type="evidence" value="ECO:0007669"/>
    <property type="project" value="UniProtKB-EC"/>
</dbReference>
<dbReference type="SUPFAM" id="SSF51735">
    <property type="entry name" value="NAD(P)-binding Rossmann-fold domains"/>
    <property type="match status" value="1"/>
</dbReference>
<evidence type="ECO:0000256" key="9">
    <source>
        <dbReference type="ARBA" id="ARBA00045650"/>
    </source>
</evidence>
<dbReference type="EC" id="1.1.1.298" evidence="4"/>
<evidence type="ECO:0000256" key="3">
    <source>
        <dbReference type="ARBA" id="ARBA00043812"/>
    </source>
</evidence>
<comment type="catalytic activity">
    <reaction evidence="3">
        <text>L-allo-threonine + NADP(+) = aminoacetone + CO2 + NADPH</text>
        <dbReference type="Rhea" id="RHEA:43524"/>
        <dbReference type="ChEBI" id="CHEBI:16526"/>
        <dbReference type="ChEBI" id="CHEBI:57783"/>
        <dbReference type="ChEBI" id="CHEBI:58320"/>
        <dbReference type="ChEBI" id="CHEBI:58349"/>
        <dbReference type="ChEBI" id="CHEBI:58585"/>
        <dbReference type="EC" id="1.1.1.381"/>
    </reaction>
</comment>
<dbReference type="GO" id="GO:0016757">
    <property type="term" value="F:glycosyltransferase activity"/>
    <property type="evidence" value="ECO:0007669"/>
    <property type="project" value="UniProtKB-KW"/>
</dbReference>
<evidence type="ECO:0000256" key="5">
    <source>
        <dbReference type="ARBA" id="ARBA00044059"/>
    </source>
</evidence>
<protein>
    <recommendedName>
        <fullName evidence="6">NADP-dependent 3-hydroxy acid dehydrogenase YdfG</fullName>
        <ecNumber evidence="4">1.1.1.298</ecNumber>
        <ecNumber evidence="5">1.1.1.381</ecNumber>
    </recommendedName>
    <alternativeName>
        <fullName evidence="8">L-allo-threonine dehydrogenase</fullName>
    </alternativeName>
    <alternativeName>
        <fullName evidence="7">Malonic semialdehyde reductase</fullName>
    </alternativeName>
</protein>
<evidence type="ECO:0000313" key="12">
    <source>
        <dbReference type="EMBL" id="AOH83735.1"/>
    </source>
</evidence>
<evidence type="ECO:0000256" key="6">
    <source>
        <dbReference type="ARBA" id="ARBA00044065"/>
    </source>
</evidence>
<dbReference type="OrthoDB" id="9810734at2"/>
<dbReference type="PANTHER" id="PTHR43086">
    <property type="entry name" value="VERY-LONG-CHAIN 3-OXOOACYL-COA REDUCTASE"/>
    <property type="match status" value="1"/>
</dbReference>
<comment type="catalytic activity">
    <reaction evidence="10">
        <text>3-hydroxypropanoate + NADP(+) = 3-oxopropanoate + NADPH + H(+)</text>
        <dbReference type="Rhea" id="RHEA:26438"/>
        <dbReference type="ChEBI" id="CHEBI:15378"/>
        <dbReference type="ChEBI" id="CHEBI:16510"/>
        <dbReference type="ChEBI" id="CHEBI:33190"/>
        <dbReference type="ChEBI" id="CHEBI:57783"/>
        <dbReference type="ChEBI" id="CHEBI:58349"/>
        <dbReference type="EC" id="1.1.1.298"/>
    </reaction>
</comment>
<gene>
    <name evidence="12" type="ORF">AWL63_06895</name>
</gene>
<reference evidence="12 13" key="1">
    <citation type="submission" date="2016-01" db="EMBL/GenBank/DDBJ databases">
        <title>Complete genome and mega plasmid sequence of Sphingomonas panacis DCY99 elicits systemic resistance in rice to Xanthomonas oryzae.</title>
        <authorList>
            <person name="Kim Y.J."/>
            <person name="Yang D.C."/>
            <person name="Sing P."/>
        </authorList>
    </citation>
    <scope>NUCLEOTIDE SEQUENCE [LARGE SCALE GENOMIC DNA]</scope>
    <source>
        <strain evidence="12 13">DCY99</strain>
    </source>
</reference>
<evidence type="ECO:0000256" key="11">
    <source>
        <dbReference type="RuleBase" id="RU000363"/>
    </source>
</evidence>
<dbReference type="EMBL" id="CP014168">
    <property type="protein sequence ID" value="AOH83735.1"/>
    <property type="molecule type" value="Genomic_DNA"/>
</dbReference>
<comment type="function">
    <text evidence="9">NADP-dependent dehydrogenase with broad substrate specificity acting on 3-hydroxy acids. Catalyzes the NADP-dependent oxidation of L-allo-threonine to L-2-amino-3-keto-butyrate, which is spontaneously decarboxylated into aminoacetone. Also acts on D-threonine, L-serine, D-serine, D-3-hydroxyisobutyrate, L-3-hydroxyisobutyrate, D-glycerate and L-glycerate. Able to catalyze the reduction of the malonic semialdehyde to 3-hydroxypropionic acid. YdfG is apparently supplementing RutE, the presumed malonic semialdehyde reductase involved in pyrimidine degradation since both are able to detoxify malonic semialdehyde.</text>
</comment>
<dbReference type="PROSITE" id="PS00061">
    <property type="entry name" value="ADH_SHORT"/>
    <property type="match status" value="1"/>
</dbReference>
<dbReference type="PIRSF" id="PIRSF000126">
    <property type="entry name" value="11-beta-HSD1"/>
    <property type="match status" value="1"/>
</dbReference>
<evidence type="ECO:0000256" key="2">
    <source>
        <dbReference type="ARBA" id="ARBA00023002"/>
    </source>
</evidence>
<evidence type="ECO:0000256" key="4">
    <source>
        <dbReference type="ARBA" id="ARBA00044050"/>
    </source>
</evidence>
<dbReference type="AlphaFoldDB" id="A0A1B3Z8I1"/>
<proteinExistence type="inferred from homology"/>
<evidence type="ECO:0000313" key="13">
    <source>
        <dbReference type="Proteomes" id="UP000094256"/>
    </source>
</evidence>
<name>A0A1B3Z8I1_9SPHN</name>
<dbReference type="Pfam" id="PF00106">
    <property type="entry name" value="adh_short"/>
    <property type="match status" value="1"/>
</dbReference>
<dbReference type="Gene3D" id="3.40.50.720">
    <property type="entry name" value="NAD(P)-binding Rossmann-like Domain"/>
    <property type="match status" value="1"/>
</dbReference>
<dbReference type="GO" id="GO:0016020">
    <property type="term" value="C:membrane"/>
    <property type="evidence" value="ECO:0007669"/>
    <property type="project" value="UniProtKB-SubCell"/>
</dbReference>
<dbReference type="InterPro" id="IPR020904">
    <property type="entry name" value="Sc_DH/Rdtase_CS"/>
</dbReference>
<dbReference type="CDD" id="cd05233">
    <property type="entry name" value="SDR_c"/>
    <property type="match status" value="1"/>
</dbReference>
<evidence type="ECO:0000256" key="7">
    <source>
        <dbReference type="ARBA" id="ARBA00044271"/>
    </source>
</evidence>
<sequence length="279" mass="29030">MTQAITDPRNQTALVTGASTGIGAVYADRLAKRGYDLILVARDAARLNTLAERLRAETGRTVTVQRADLTAAADVSAVAATLADDARITLLVNNAGMALDGDLLTATAPDVERLIALNITAPTLLAQAAGKAFVARGAEGQDGGAIINIASVLALAPEAFDGVYSGSKAYLLTLSQSLAAHYAAKGLYVQAVLPGATRTEIWERSGKDVESFPAEMVMAVDDLVDAALVGFDARETVTIPPLADEHLPHWNAMQAERAALGGVLSRRDPAARYAGPARA</sequence>
<dbReference type="PANTHER" id="PTHR43086:SF3">
    <property type="entry name" value="NADP-DEPENDENT 3-HYDROXY ACID DEHYDROGENASE YDFG"/>
    <property type="match status" value="1"/>
</dbReference>
<accession>A0A1B3Z8I1</accession>
<dbReference type="STRING" id="1560345.AWL63_06895"/>
<comment type="similarity">
    <text evidence="1 11">Belongs to the short-chain dehydrogenases/reductases (SDR) family.</text>
</comment>
<keyword evidence="13" id="KW-1185">Reference proteome</keyword>
<evidence type="ECO:0000256" key="10">
    <source>
        <dbReference type="ARBA" id="ARBA00047274"/>
    </source>
</evidence>
<dbReference type="RefSeq" id="WP_069204302.1">
    <property type="nucleotide sequence ID" value="NZ_CP014168.1"/>
</dbReference>
<organism evidence="12 13">
    <name type="scientific">Sphingomonas panacis</name>
    <dbReference type="NCBI Taxonomy" id="1560345"/>
    <lineage>
        <taxon>Bacteria</taxon>
        <taxon>Pseudomonadati</taxon>
        <taxon>Pseudomonadota</taxon>
        <taxon>Alphaproteobacteria</taxon>
        <taxon>Sphingomonadales</taxon>
        <taxon>Sphingomonadaceae</taxon>
        <taxon>Sphingomonas</taxon>
    </lineage>
</organism>